<sequence length="313" mass="34862">MFRCRAPDAGARQRAHVWGQDVFEGFTLERVDVGDVTLRVRHGGSGPPVLLVHGHPRTHTTWYRVAPRLAERFTVVCPDTRGYGESTKPPTDENHTPYSKRAMAADCVALMRHLGHERFFVAGHDRGAYVATRLALDHPGVVRGAAILDAVPIAEALDRCDARFAREWYHWFFFAQPEKPERVITADPGAWYDVATRNTPERLGAENFADFHRAIHDPATVTAMLEDYRAGLGVDRAHDDADRAAGRRITCPALVLWSSDDDMEDLYGDVLAVWRPWTTDLRGHAIASGHHVAEENPEALAAALGEFFGGIQR</sequence>
<dbReference type="Proteomes" id="UP000649955">
    <property type="component" value="Unassembled WGS sequence"/>
</dbReference>
<gene>
    <name evidence="2" type="ORF">GCM10017567_34570</name>
</gene>
<dbReference type="PANTHER" id="PTHR43798">
    <property type="entry name" value="MONOACYLGLYCEROL LIPASE"/>
    <property type="match status" value="1"/>
</dbReference>
<dbReference type="SUPFAM" id="SSF53474">
    <property type="entry name" value="alpha/beta-Hydrolases"/>
    <property type="match status" value="1"/>
</dbReference>
<dbReference type="Pfam" id="PF00561">
    <property type="entry name" value="Abhydrolase_1"/>
    <property type="match status" value="1"/>
</dbReference>
<accession>A0ABQ3KE38</accession>
<dbReference type="EMBL" id="BNAW01000013">
    <property type="protein sequence ID" value="GHG14010.1"/>
    <property type="molecule type" value="Genomic_DNA"/>
</dbReference>
<dbReference type="PANTHER" id="PTHR43798:SF33">
    <property type="entry name" value="HYDROLASE, PUTATIVE (AFU_ORTHOLOGUE AFUA_2G14860)-RELATED"/>
    <property type="match status" value="1"/>
</dbReference>
<evidence type="ECO:0000313" key="2">
    <source>
        <dbReference type="EMBL" id="GHG14010.1"/>
    </source>
</evidence>
<evidence type="ECO:0000259" key="1">
    <source>
        <dbReference type="Pfam" id="PF00561"/>
    </source>
</evidence>
<evidence type="ECO:0000313" key="3">
    <source>
        <dbReference type="Proteomes" id="UP000649955"/>
    </source>
</evidence>
<dbReference type="InterPro" id="IPR000639">
    <property type="entry name" value="Epox_hydrolase-like"/>
</dbReference>
<dbReference type="InterPro" id="IPR000073">
    <property type="entry name" value="AB_hydrolase_1"/>
</dbReference>
<protein>
    <submittedName>
        <fullName evidence="2">Hydrolase</fullName>
    </submittedName>
</protein>
<dbReference type="Gene3D" id="3.40.50.1820">
    <property type="entry name" value="alpha/beta hydrolase"/>
    <property type="match status" value="1"/>
</dbReference>
<reference evidence="3" key="1">
    <citation type="journal article" date="2019" name="Int. J. Syst. Evol. Microbiol.">
        <title>The Global Catalogue of Microorganisms (GCM) 10K type strain sequencing project: providing services to taxonomists for standard genome sequencing and annotation.</title>
        <authorList>
            <consortium name="The Broad Institute Genomics Platform"/>
            <consortium name="The Broad Institute Genome Sequencing Center for Infectious Disease"/>
            <person name="Wu L."/>
            <person name="Ma J."/>
        </authorList>
    </citation>
    <scope>NUCLEOTIDE SEQUENCE [LARGE SCALE GENOMIC DNA]</scope>
    <source>
        <strain evidence="3">CGMCC 4.7680</strain>
    </source>
</reference>
<dbReference type="PRINTS" id="PR00412">
    <property type="entry name" value="EPOXHYDRLASE"/>
</dbReference>
<keyword evidence="3" id="KW-1185">Reference proteome</keyword>
<dbReference type="InterPro" id="IPR050266">
    <property type="entry name" value="AB_hydrolase_sf"/>
</dbReference>
<dbReference type="InterPro" id="IPR029058">
    <property type="entry name" value="AB_hydrolase_fold"/>
</dbReference>
<name>A0ABQ3KE38_9PSEU</name>
<organism evidence="2 3">
    <name type="scientific">Amycolatopsis bullii</name>
    <dbReference type="NCBI Taxonomy" id="941987"/>
    <lineage>
        <taxon>Bacteria</taxon>
        <taxon>Bacillati</taxon>
        <taxon>Actinomycetota</taxon>
        <taxon>Actinomycetes</taxon>
        <taxon>Pseudonocardiales</taxon>
        <taxon>Pseudonocardiaceae</taxon>
        <taxon>Amycolatopsis</taxon>
    </lineage>
</organism>
<dbReference type="GO" id="GO:0016787">
    <property type="term" value="F:hydrolase activity"/>
    <property type="evidence" value="ECO:0007669"/>
    <property type="project" value="UniProtKB-KW"/>
</dbReference>
<keyword evidence="2" id="KW-0378">Hydrolase</keyword>
<proteinExistence type="predicted"/>
<comment type="caution">
    <text evidence="2">The sequence shown here is derived from an EMBL/GenBank/DDBJ whole genome shotgun (WGS) entry which is preliminary data.</text>
</comment>
<feature type="domain" description="AB hydrolase-1" evidence="1">
    <location>
        <begin position="47"/>
        <end position="297"/>
    </location>
</feature>